<proteinExistence type="inferred from homology"/>
<dbReference type="SUPFAM" id="SSF69754">
    <property type="entry name" value="Ribosome binding protein Y (YfiA homologue)"/>
    <property type="match status" value="1"/>
</dbReference>
<evidence type="ECO:0000313" key="7">
    <source>
        <dbReference type="Proteomes" id="UP000033428"/>
    </source>
</evidence>
<evidence type="ECO:0000256" key="1">
    <source>
        <dbReference type="ARBA" id="ARBA00022845"/>
    </source>
</evidence>
<dbReference type="Gene3D" id="3.30.160.100">
    <property type="entry name" value="Ribosome hibernation promotion factor-like"/>
    <property type="match status" value="1"/>
</dbReference>
<keyword evidence="1 4" id="KW-0810">Translation regulation</keyword>
<evidence type="ECO:0000259" key="5">
    <source>
        <dbReference type="Pfam" id="PF16321"/>
    </source>
</evidence>
<keyword evidence="4" id="KW-0963">Cytoplasm</keyword>
<dbReference type="PANTHER" id="PTHR33231">
    <property type="entry name" value="30S RIBOSOMAL PROTEIN"/>
    <property type="match status" value="1"/>
</dbReference>
<gene>
    <name evidence="4" type="primary">hpf</name>
    <name evidence="6" type="ORF">OMAG_001828</name>
</gene>
<dbReference type="PANTHER" id="PTHR33231:SF1">
    <property type="entry name" value="30S RIBOSOMAL PROTEIN"/>
    <property type="match status" value="1"/>
</dbReference>
<comment type="similarity">
    <text evidence="4">Belongs to the HPF/YfiA ribosome-associated protein family. Long HPF subfamily.</text>
</comment>
<reference evidence="6 7" key="1">
    <citation type="submission" date="2015-02" db="EMBL/GenBank/DDBJ databases">
        <title>Single-cell genomics of uncultivated deep-branching MTB reveals a conserved set of magnetosome genes.</title>
        <authorList>
            <person name="Kolinko S."/>
            <person name="Richter M."/>
            <person name="Glockner F.O."/>
            <person name="Brachmann A."/>
            <person name="Schuler D."/>
        </authorList>
    </citation>
    <scope>NUCLEOTIDE SEQUENCE [LARGE SCALE GENOMIC DNA]</scope>
    <source>
        <strain evidence="6">SKK-01</strain>
    </source>
</reference>
<accession>A0A0F0CSE4</accession>
<comment type="caution">
    <text evidence="6">The sequence shown here is derived from an EMBL/GenBank/DDBJ whole genome shotgun (WGS) entry which is preliminary data.</text>
</comment>
<dbReference type="InterPro" id="IPR038416">
    <property type="entry name" value="Ribosom_S30AE_C_sf"/>
</dbReference>
<dbReference type="Gene3D" id="3.30.505.50">
    <property type="entry name" value="Sigma 54 modulation/S30EA ribosomal protein, C-terminal domain"/>
    <property type="match status" value="1"/>
</dbReference>
<dbReference type="AlphaFoldDB" id="A0A0F0CSE4"/>
<dbReference type="Pfam" id="PF16321">
    <property type="entry name" value="Ribosom_S30AE_C"/>
    <property type="match status" value="1"/>
</dbReference>
<evidence type="ECO:0000256" key="3">
    <source>
        <dbReference type="ARBA" id="ARBA00041148"/>
    </source>
</evidence>
<comment type="subunit">
    <text evidence="2">Associates exclusively with 100S ribosomes, which are dimers of 70S ribosomes.</text>
</comment>
<evidence type="ECO:0000256" key="2">
    <source>
        <dbReference type="ARBA" id="ARBA00038695"/>
    </source>
</evidence>
<dbReference type="InterPro" id="IPR036567">
    <property type="entry name" value="RHF-like"/>
</dbReference>
<dbReference type="InterPro" id="IPR032528">
    <property type="entry name" value="Ribosom_S30AE_C"/>
</dbReference>
<dbReference type="GO" id="GO:0043024">
    <property type="term" value="F:ribosomal small subunit binding"/>
    <property type="evidence" value="ECO:0007669"/>
    <property type="project" value="TreeGrafter"/>
</dbReference>
<sequence>MEIIITGRACTVEDALRTYIQDRIEKLERLYSRIFKIEIIVKEEKNRKEVEIILSLKRNKIVSKETALDAHSAFDIALGSAKRQLTKVHEKVQSKRRRTIIRNIMSPMRLITGVLDGEAESKKTGKIIKVDAFSDKPMLPEEARLEVEVNNMEFLMFKNADTGEVNVLYKRKDGNFGLVEPKF</sequence>
<dbReference type="EMBL" id="JYNY01000372">
    <property type="protein sequence ID" value="KJJ84365.1"/>
    <property type="molecule type" value="Genomic_DNA"/>
</dbReference>
<dbReference type="NCBIfam" id="TIGR00741">
    <property type="entry name" value="yfiA"/>
    <property type="match status" value="1"/>
</dbReference>
<comment type="function">
    <text evidence="4">Required for dimerization of active 70S ribosomes into 100S ribosomes in stationary phase; 100S ribosomes are translationally inactive and sometimes present during exponential growth.</text>
</comment>
<comment type="subunit">
    <text evidence="4">Interacts with 100S ribosomes.</text>
</comment>
<dbReference type="InterPro" id="IPR003489">
    <property type="entry name" value="RHF/RaiA"/>
</dbReference>
<dbReference type="HAMAP" id="MF_00839">
    <property type="entry name" value="HPF"/>
    <property type="match status" value="1"/>
</dbReference>
<name>A0A0F0CSE4_9BACT</name>
<organism evidence="6 7">
    <name type="scientific">Candidatus Omnitrophus magneticus</name>
    <dbReference type="NCBI Taxonomy" id="1609969"/>
    <lineage>
        <taxon>Bacteria</taxon>
        <taxon>Pseudomonadati</taxon>
        <taxon>Candidatus Omnitrophota</taxon>
        <taxon>Candidatus Omnitrophus</taxon>
    </lineage>
</organism>
<dbReference type="GO" id="GO:0045900">
    <property type="term" value="P:negative regulation of translational elongation"/>
    <property type="evidence" value="ECO:0007669"/>
    <property type="project" value="TreeGrafter"/>
</dbReference>
<dbReference type="PATRIC" id="fig|1609969.3.peg.1954"/>
<dbReference type="CDD" id="cd00552">
    <property type="entry name" value="RaiA"/>
    <property type="match status" value="1"/>
</dbReference>
<feature type="domain" description="Sigma 54 modulation/S30EA ribosomal protein C-terminal" evidence="5">
    <location>
        <begin position="124"/>
        <end position="178"/>
    </location>
</feature>
<dbReference type="GO" id="GO:0022627">
    <property type="term" value="C:cytosolic small ribosomal subunit"/>
    <property type="evidence" value="ECO:0007669"/>
    <property type="project" value="TreeGrafter"/>
</dbReference>
<keyword evidence="7" id="KW-1185">Reference proteome</keyword>
<evidence type="ECO:0000313" key="6">
    <source>
        <dbReference type="EMBL" id="KJJ84365.1"/>
    </source>
</evidence>
<comment type="subcellular location">
    <subcellularLocation>
        <location evidence="4">Cytoplasm</location>
    </subcellularLocation>
</comment>
<dbReference type="Proteomes" id="UP000033428">
    <property type="component" value="Unassembled WGS sequence"/>
</dbReference>
<dbReference type="Pfam" id="PF02482">
    <property type="entry name" value="Ribosomal_S30AE"/>
    <property type="match status" value="1"/>
</dbReference>
<protein>
    <recommendedName>
        <fullName evidence="3 4">Ribosome hibernation promoting factor</fullName>
        <shortName evidence="4">HPF</shortName>
    </recommendedName>
</protein>
<dbReference type="InterPro" id="IPR034694">
    <property type="entry name" value="HPF_long/plastid"/>
</dbReference>
<dbReference type="InterPro" id="IPR050574">
    <property type="entry name" value="HPF/YfiA_ribosome-assoc"/>
</dbReference>
<evidence type="ECO:0000256" key="4">
    <source>
        <dbReference type="HAMAP-Rule" id="MF_00839"/>
    </source>
</evidence>